<evidence type="ECO:0000259" key="2">
    <source>
        <dbReference type="Pfam" id="PF06048"/>
    </source>
</evidence>
<dbReference type="InterPro" id="IPR009270">
    <property type="entry name" value="DUF927"/>
</dbReference>
<dbReference type="Pfam" id="PF06048">
    <property type="entry name" value="DUF927"/>
    <property type="match status" value="1"/>
</dbReference>
<sequence>MSSKQDKTSNGHDAVRVGMESAEVIAHPGAKRSSREKPAAKRVESPCGRFFTDPHGLFKKSFSEKPDIFISDPIEILAETREPEGNGWGLLLRWKDRDGVVHEKAFSRQLFSGDGQELRSRLADGGLTLSGAQGAKAAFIEWICSIKTSNRARSVYQTGWHFFPDGAVYVLQDEVFGQAGEPVVLQAEGSEPNLFGVRGTAEAWRDRIGVLCRGNSRLVLSAALGFAAPLLALTGEDGGGFSIKGASRLGKSTALRLAASVCGGTLQAGAPGYVRSWRATGNALESTALSSCDALLCMDEAGQLDPREAGDVSYLLANGMGKARANRYGGARPVARWRILFLSTGELGIVDMNREAGKTTKAGQEVRFVDVPADAEQGLGLFETLHQAETPSELADIIQAEVRKIHGAPFRVFLDALTKQVKRDGQQKVAEDLRARLAEITDSYLQNMPHVSGQVRSVARRFALAALAGEMATALNLTGWDHDTSLELIRLCFLDWLRDRGTVGRREDEQAVQQLRDFIAANGEGRFERIQEPQEKEVPQSGQPTEPPQERFRTQMRAGWKKWEKGSDGRPEWRFYLTASAMREALAGLNSHDAKKVLIERGFIITPPKYQENKKAATVLNPPGYKAVRVYEVSGSILGSDAGDQ</sequence>
<feature type="compositionally biased region" description="Basic and acidic residues" evidence="1">
    <location>
        <begin position="1"/>
        <end position="15"/>
    </location>
</feature>
<dbReference type="AlphaFoldDB" id="A0A094YFU9"/>
<gene>
    <name evidence="3" type="ORF">AtDm6_3389</name>
</gene>
<protein>
    <recommendedName>
        <fullName evidence="2">DUF927 domain-containing protein</fullName>
    </recommendedName>
</protein>
<evidence type="ECO:0000313" key="4">
    <source>
        <dbReference type="Proteomes" id="UP000029448"/>
    </source>
</evidence>
<comment type="caution">
    <text evidence="3">The sequence shown here is derived from an EMBL/GenBank/DDBJ whole genome shotgun (WGS) entry which is preliminary data.</text>
</comment>
<dbReference type="STRING" id="104102.AtDm6_3389"/>
<organism evidence="3 4">
    <name type="scientific">Acetobacter tropicalis</name>
    <dbReference type="NCBI Taxonomy" id="104102"/>
    <lineage>
        <taxon>Bacteria</taxon>
        <taxon>Pseudomonadati</taxon>
        <taxon>Pseudomonadota</taxon>
        <taxon>Alphaproteobacteria</taxon>
        <taxon>Acetobacterales</taxon>
        <taxon>Acetobacteraceae</taxon>
        <taxon>Acetobacter</taxon>
    </lineage>
</organism>
<dbReference type="EMBL" id="JOKM01000109">
    <property type="protein sequence ID" value="KGB20905.1"/>
    <property type="molecule type" value="Genomic_DNA"/>
</dbReference>
<feature type="region of interest" description="Disordered" evidence="1">
    <location>
        <begin position="530"/>
        <end position="551"/>
    </location>
</feature>
<accession>A0A094YFU9</accession>
<reference evidence="3 4" key="1">
    <citation type="submission" date="2014-06" db="EMBL/GenBank/DDBJ databases">
        <title>Functional and comparative genomic analyses of the Drosophila gut microbiota identify candidate symbiosis factors.</title>
        <authorList>
            <person name="Newell P.D."/>
            <person name="Chaston J.M."/>
            <person name="Douglas A.E."/>
        </authorList>
    </citation>
    <scope>NUCLEOTIDE SEQUENCE [LARGE SCALE GENOMIC DNA]</scope>
    <source>
        <strain evidence="3 4">DmCS_006</strain>
    </source>
</reference>
<proteinExistence type="predicted"/>
<dbReference type="Proteomes" id="UP000029448">
    <property type="component" value="Unassembled WGS sequence"/>
</dbReference>
<evidence type="ECO:0000256" key="1">
    <source>
        <dbReference type="SAM" id="MobiDB-lite"/>
    </source>
</evidence>
<evidence type="ECO:0000313" key="3">
    <source>
        <dbReference type="EMBL" id="KGB20905.1"/>
    </source>
</evidence>
<name>A0A094YFU9_9PROT</name>
<keyword evidence="4" id="KW-1185">Reference proteome</keyword>
<dbReference type="PATRIC" id="fig|104102.7.peg.3341"/>
<feature type="domain" description="DUF927" evidence="2">
    <location>
        <begin position="64"/>
        <end position="334"/>
    </location>
</feature>
<feature type="compositionally biased region" description="Basic and acidic residues" evidence="1">
    <location>
        <begin position="33"/>
        <end position="43"/>
    </location>
</feature>
<dbReference type="GeneID" id="89477866"/>
<feature type="region of interest" description="Disordered" evidence="1">
    <location>
        <begin position="1"/>
        <end position="43"/>
    </location>
</feature>
<dbReference type="RefSeq" id="WP_035382351.1">
    <property type="nucleotide sequence ID" value="NZ_JACAOJ010000022.1"/>
</dbReference>